<dbReference type="Pfam" id="PF00563">
    <property type="entry name" value="EAL"/>
    <property type="match status" value="1"/>
</dbReference>
<evidence type="ECO:0000256" key="2">
    <source>
        <dbReference type="SAM" id="MobiDB-lite"/>
    </source>
</evidence>
<feature type="compositionally biased region" description="Low complexity" evidence="2">
    <location>
        <begin position="397"/>
        <end position="416"/>
    </location>
</feature>
<dbReference type="PROSITE" id="PS50883">
    <property type="entry name" value="EAL"/>
    <property type="match status" value="1"/>
</dbReference>
<comment type="caution">
    <text evidence="5">The sequence shown here is derived from an EMBL/GenBank/DDBJ whole genome shotgun (WGS) entry which is preliminary data.</text>
</comment>
<feature type="domain" description="Response regulatory" evidence="3">
    <location>
        <begin position="10"/>
        <end position="129"/>
    </location>
</feature>
<organism evidence="5 6">
    <name type="scientific">Dongia sedimenti</name>
    <dbReference type="NCBI Taxonomy" id="3064282"/>
    <lineage>
        <taxon>Bacteria</taxon>
        <taxon>Pseudomonadati</taxon>
        <taxon>Pseudomonadota</taxon>
        <taxon>Alphaproteobacteria</taxon>
        <taxon>Rhodospirillales</taxon>
        <taxon>Dongiaceae</taxon>
        <taxon>Dongia</taxon>
    </lineage>
</organism>
<keyword evidence="6" id="KW-1185">Reference proteome</keyword>
<evidence type="ECO:0000313" key="5">
    <source>
        <dbReference type="EMBL" id="MDQ7247855.1"/>
    </source>
</evidence>
<accession>A0ABU0YJG8</accession>
<dbReference type="PANTHER" id="PTHR33121">
    <property type="entry name" value="CYCLIC DI-GMP PHOSPHODIESTERASE PDEF"/>
    <property type="match status" value="1"/>
</dbReference>
<evidence type="ECO:0000259" key="4">
    <source>
        <dbReference type="PROSITE" id="PS50883"/>
    </source>
</evidence>
<dbReference type="CDD" id="cd01948">
    <property type="entry name" value="EAL"/>
    <property type="match status" value="1"/>
</dbReference>
<gene>
    <name evidence="5" type="ORF">Q8A70_09265</name>
</gene>
<evidence type="ECO:0000313" key="6">
    <source>
        <dbReference type="Proteomes" id="UP001230156"/>
    </source>
</evidence>
<dbReference type="CDD" id="cd00156">
    <property type="entry name" value="REC"/>
    <property type="match status" value="1"/>
</dbReference>
<keyword evidence="1" id="KW-0597">Phosphoprotein</keyword>
<sequence>MAKNARVQPVALVVDDDAGLRKFGEMMVEAAGFRPETAASGVEALAMIQRINPAVVLLDLQMPGKDGIDVMHGMAAAKCTAKLVIFSGNDRRTLEVSAEIARQRGLTVVASFKKPVAADKLRQVLNGLSLELCPFDEARLRECLEQDLLRLHYQPKIDLATREICGVEALLRCQDATGRVISPESILAIAEQCGAVDEISHAIFASAIGQRRDWSRAGLDLGMAVNLSARGAMNPDLPDRLFDLCVKAEVPPEAITVELTETAVMNDSLLAMETLVRLRLRGFELSIDDFGTGYSSLVRLQQLPFSELKIDKSFVTTRQKSPENSVIIRTLAQLAQNLDLKCVVEGVEDEVTLDFVASLGCNAAQGYFVAPALPPDGIPRFVKEWHTRQKWQRNRNARQQQQVQNPPQQASQAAAE</sequence>
<dbReference type="InterPro" id="IPR011006">
    <property type="entry name" value="CheY-like_superfamily"/>
</dbReference>
<dbReference type="PROSITE" id="PS50110">
    <property type="entry name" value="RESPONSE_REGULATORY"/>
    <property type="match status" value="1"/>
</dbReference>
<dbReference type="Proteomes" id="UP001230156">
    <property type="component" value="Unassembled WGS sequence"/>
</dbReference>
<dbReference type="InterPro" id="IPR035919">
    <property type="entry name" value="EAL_sf"/>
</dbReference>
<feature type="region of interest" description="Disordered" evidence="2">
    <location>
        <begin position="389"/>
        <end position="416"/>
    </location>
</feature>
<evidence type="ECO:0000256" key="1">
    <source>
        <dbReference type="PROSITE-ProRule" id="PRU00169"/>
    </source>
</evidence>
<reference evidence="6" key="1">
    <citation type="submission" date="2023-08" db="EMBL/GenBank/DDBJ databases">
        <title>Rhodospirillaceae gen. nov., a novel taxon isolated from the Yangtze River Yuezi River estuary sludge.</title>
        <authorList>
            <person name="Ruan L."/>
        </authorList>
    </citation>
    <scope>NUCLEOTIDE SEQUENCE [LARGE SCALE GENOMIC DNA]</scope>
    <source>
        <strain evidence="6">R-7</strain>
    </source>
</reference>
<dbReference type="SMART" id="SM00052">
    <property type="entry name" value="EAL"/>
    <property type="match status" value="1"/>
</dbReference>
<dbReference type="EMBL" id="JAUYVI010000003">
    <property type="protein sequence ID" value="MDQ7247855.1"/>
    <property type="molecule type" value="Genomic_DNA"/>
</dbReference>
<dbReference type="InterPro" id="IPR050706">
    <property type="entry name" value="Cyclic-di-GMP_PDE-like"/>
</dbReference>
<dbReference type="Pfam" id="PF00072">
    <property type="entry name" value="Response_reg"/>
    <property type="match status" value="1"/>
</dbReference>
<feature type="domain" description="EAL" evidence="4">
    <location>
        <begin position="133"/>
        <end position="386"/>
    </location>
</feature>
<dbReference type="Gene3D" id="3.40.50.2300">
    <property type="match status" value="1"/>
</dbReference>
<dbReference type="SUPFAM" id="SSF52172">
    <property type="entry name" value="CheY-like"/>
    <property type="match status" value="1"/>
</dbReference>
<dbReference type="Gene3D" id="3.20.20.450">
    <property type="entry name" value="EAL domain"/>
    <property type="match status" value="1"/>
</dbReference>
<protein>
    <submittedName>
        <fullName evidence="5">EAL domain-containing response regulator</fullName>
    </submittedName>
</protein>
<evidence type="ECO:0000259" key="3">
    <source>
        <dbReference type="PROSITE" id="PS50110"/>
    </source>
</evidence>
<dbReference type="InterPro" id="IPR001789">
    <property type="entry name" value="Sig_transdc_resp-reg_receiver"/>
</dbReference>
<dbReference type="SMART" id="SM00448">
    <property type="entry name" value="REC"/>
    <property type="match status" value="1"/>
</dbReference>
<feature type="modified residue" description="4-aspartylphosphate" evidence="1">
    <location>
        <position position="59"/>
    </location>
</feature>
<dbReference type="PANTHER" id="PTHR33121:SF71">
    <property type="entry name" value="OXYGEN SENSOR PROTEIN DOSP"/>
    <property type="match status" value="1"/>
</dbReference>
<dbReference type="InterPro" id="IPR001633">
    <property type="entry name" value="EAL_dom"/>
</dbReference>
<proteinExistence type="predicted"/>
<name>A0ABU0YJG8_9PROT</name>
<dbReference type="RefSeq" id="WP_379955295.1">
    <property type="nucleotide sequence ID" value="NZ_JAUYVI010000003.1"/>
</dbReference>
<dbReference type="SUPFAM" id="SSF141868">
    <property type="entry name" value="EAL domain-like"/>
    <property type="match status" value="1"/>
</dbReference>